<proteinExistence type="predicted"/>
<accession>A0A1C3NNP6</accession>
<protein>
    <submittedName>
        <fullName evidence="1">Uncharacterized protein</fullName>
    </submittedName>
</protein>
<dbReference type="Proteomes" id="UP000092503">
    <property type="component" value="Unassembled WGS sequence"/>
</dbReference>
<reference evidence="1 2" key="1">
    <citation type="submission" date="2016-06" db="EMBL/GenBank/DDBJ databases">
        <authorList>
            <person name="Kjaerup R.B."/>
            <person name="Dalgaard T.S."/>
            <person name="Juul-Madsen H.R."/>
        </authorList>
    </citation>
    <scope>NUCLEOTIDE SEQUENCE [LARGE SCALE GENOMIC DNA]</scope>
    <source>
        <strain evidence="1">LMG947</strain>
    </source>
</reference>
<evidence type="ECO:0000313" key="2">
    <source>
        <dbReference type="Proteomes" id="UP000092503"/>
    </source>
</evidence>
<name>A0A1C3NNP6_9XANT</name>
<dbReference type="AlphaFoldDB" id="A0A1C3NNP6"/>
<dbReference type="STRING" id="56449.XBLMG947_2791"/>
<dbReference type="EMBL" id="FLTX01000041">
    <property type="protein sequence ID" value="SBV52001.1"/>
    <property type="molecule type" value="Genomic_DNA"/>
</dbReference>
<sequence length="35" mass="4008">MTTFNKTIYFIQGDVACRHSPSDNSMPTRINRSAF</sequence>
<evidence type="ECO:0000313" key="1">
    <source>
        <dbReference type="EMBL" id="SBV52001.1"/>
    </source>
</evidence>
<gene>
    <name evidence="1" type="ORF">XBLMG947_2791</name>
</gene>
<organism evidence="1 2">
    <name type="scientific">Xanthomonas bromi</name>
    <dbReference type="NCBI Taxonomy" id="56449"/>
    <lineage>
        <taxon>Bacteria</taxon>
        <taxon>Pseudomonadati</taxon>
        <taxon>Pseudomonadota</taxon>
        <taxon>Gammaproteobacteria</taxon>
        <taxon>Lysobacterales</taxon>
        <taxon>Lysobacteraceae</taxon>
        <taxon>Xanthomonas</taxon>
    </lineage>
</organism>